<dbReference type="GO" id="GO:0005460">
    <property type="term" value="F:UDP-glucose transmembrane transporter activity"/>
    <property type="evidence" value="ECO:0007669"/>
    <property type="project" value="TreeGrafter"/>
</dbReference>
<dbReference type="OrthoDB" id="1601at2759"/>
<dbReference type="PANTHER" id="PTHR10778">
    <property type="entry name" value="SOLUTE CARRIER FAMILY 35 MEMBER B"/>
    <property type="match status" value="1"/>
</dbReference>
<feature type="transmembrane region" description="Helical" evidence="9">
    <location>
        <begin position="366"/>
        <end position="386"/>
    </location>
</feature>
<feature type="transmembrane region" description="Helical" evidence="9">
    <location>
        <begin position="280"/>
        <end position="299"/>
    </location>
</feature>
<feature type="transmembrane region" description="Helical" evidence="9">
    <location>
        <begin position="132"/>
        <end position="152"/>
    </location>
</feature>
<feature type="transmembrane region" description="Helical" evidence="9">
    <location>
        <begin position="81"/>
        <end position="104"/>
    </location>
</feature>
<comment type="subcellular location">
    <subcellularLocation>
        <location evidence="1">Endoplasmic reticulum membrane</location>
        <topology evidence="1">Multi-pass membrane protein</topology>
    </subcellularLocation>
</comment>
<feature type="compositionally biased region" description="Low complexity" evidence="8">
    <location>
        <begin position="26"/>
        <end position="60"/>
    </location>
</feature>
<dbReference type="GO" id="GO:0005789">
    <property type="term" value="C:endoplasmic reticulum membrane"/>
    <property type="evidence" value="ECO:0007669"/>
    <property type="project" value="UniProtKB-SubCell"/>
</dbReference>
<keyword evidence="5" id="KW-0256">Endoplasmic reticulum</keyword>
<evidence type="ECO:0000313" key="10">
    <source>
        <dbReference type="EMBL" id="ORC87960.1"/>
    </source>
</evidence>
<dbReference type="GeneID" id="39986482"/>
<feature type="transmembrane region" description="Helical" evidence="9">
    <location>
        <begin position="461"/>
        <end position="479"/>
    </location>
</feature>
<evidence type="ECO:0000256" key="3">
    <source>
        <dbReference type="ARBA" id="ARBA00022448"/>
    </source>
</evidence>
<comment type="similarity">
    <text evidence="2">Belongs to the nucleotide-sugar transporter family. SLC35B subfamily.</text>
</comment>
<dbReference type="InterPro" id="IPR037185">
    <property type="entry name" value="EmrE-like"/>
</dbReference>
<evidence type="ECO:0000256" key="9">
    <source>
        <dbReference type="SAM" id="Phobius"/>
    </source>
</evidence>
<dbReference type="PANTHER" id="PTHR10778:SF10">
    <property type="entry name" value="SOLUTE CARRIER FAMILY 35 MEMBER B1"/>
    <property type="match status" value="1"/>
</dbReference>
<dbReference type="SUPFAM" id="SSF103481">
    <property type="entry name" value="Multidrug resistance efflux transporter EmrE"/>
    <property type="match status" value="1"/>
</dbReference>
<reference evidence="10 11" key="1">
    <citation type="submission" date="2017-03" db="EMBL/GenBank/DDBJ databases">
        <title>An alternative strategy for trypanosome survival in the mammalian bloodstream revealed through genome and transcriptome analysis of the ubiquitous bovine parasite Trypanosoma (Megatrypanum) theileri.</title>
        <authorList>
            <person name="Kelly S."/>
            <person name="Ivens A."/>
            <person name="Mott A."/>
            <person name="O'Neill E."/>
            <person name="Emms D."/>
            <person name="Macleod O."/>
            <person name="Voorheis P."/>
            <person name="Matthews J."/>
            <person name="Matthews K."/>
            <person name="Carrington M."/>
        </authorList>
    </citation>
    <scope>NUCLEOTIDE SEQUENCE [LARGE SCALE GENOMIC DNA]</scope>
    <source>
        <strain evidence="10">Edinburgh</strain>
    </source>
</reference>
<evidence type="ECO:0000256" key="5">
    <source>
        <dbReference type="ARBA" id="ARBA00022824"/>
    </source>
</evidence>
<feature type="transmembrane region" description="Helical" evidence="9">
    <location>
        <begin position="225"/>
        <end position="246"/>
    </location>
</feature>
<organism evidence="10 11">
    <name type="scientific">Trypanosoma theileri</name>
    <dbReference type="NCBI Taxonomy" id="67003"/>
    <lineage>
        <taxon>Eukaryota</taxon>
        <taxon>Discoba</taxon>
        <taxon>Euglenozoa</taxon>
        <taxon>Kinetoplastea</taxon>
        <taxon>Metakinetoplastina</taxon>
        <taxon>Trypanosomatida</taxon>
        <taxon>Trypanosomatidae</taxon>
        <taxon>Trypanosoma</taxon>
    </lineage>
</organism>
<evidence type="ECO:0000256" key="7">
    <source>
        <dbReference type="ARBA" id="ARBA00023136"/>
    </source>
</evidence>
<feature type="region of interest" description="Disordered" evidence="8">
    <location>
        <begin position="1"/>
        <end position="75"/>
    </location>
</feature>
<feature type="compositionally biased region" description="Basic residues" evidence="8">
    <location>
        <begin position="209"/>
        <end position="218"/>
    </location>
</feature>
<feature type="transmembrane region" description="Helical" evidence="9">
    <location>
        <begin position="328"/>
        <end position="345"/>
    </location>
</feature>
<protein>
    <recommendedName>
        <fullName evidence="12">UDP-galactose transporter</fullName>
    </recommendedName>
</protein>
<keyword evidence="7 9" id="KW-0472">Membrane</keyword>
<dbReference type="RefSeq" id="XP_028882026.1">
    <property type="nucleotide sequence ID" value="XM_029026702.1"/>
</dbReference>
<proteinExistence type="inferred from homology"/>
<dbReference type="STRING" id="67003.A0A1X0NV21"/>
<evidence type="ECO:0000256" key="8">
    <source>
        <dbReference type="SAM" id="MobiDB-lite"/>
    </source>
</evidence>
<evidence type="ECO:0000256" key="4">
    <source>
        <dbReference type="ARBA" id="ARBA00022692"/>
    </source>
</evidence>
<dbReference type="GO" id="GO:0000139">
    <property type="term" value="C:Golgi membrane"/>
    <property type="evidence" value="ECO:0007669"/>
    <property type="project" value="TreeGrafter"/>
</dbReference>
<dbReference type="Pfam" id="PF08449">
    <property type="entry name" value="UAA"/>
    <property type="match status" value="1"/>
</dbReference>
<evidence type="ECO:0000256" key="6">
    <source>
        <dbReference type="ARBA" id="ARBA00022989"/>
    </source>
</evidence>
<sequence>MAGRSTAPHQTQELRKSQQKVRESKQQQQQLNQSKQPQQQQQQQQQQQSPQKQQEQQRQNGKVIAKPSSSLSSSSSSSSSFIAVMLQMAVCVVGIYVCFGLWSIKQERVVTKPYYPAEVNGKMGEGSKLSTVFVLGFAQASAAVCVGLLLLLSQSLHARFSSTAKVNKQTDKEIIITTAKTNTKTVSITPTTTKKKLTSSSKSKEDTHHHHHHDKKTIFSKHRHTLLLTILMGFTNAFGSTLGYAAMRRLPYPVVLATKMSKMVPVMLVGFFWYGTRYSLGKCMAAALITGGVLCFYLLEEVHHPHQKSKPNSSNSNSNNNSSTTGPTAWIGFFLLFLNLLTDGFTNSTQDVLVKTQRWTGNQLMVFTNLSSGLWLALVLIALEILHPLTTLWLETETTPNMQTTLFSPLLMYVDSIIRWLLREVAPLQDFSHTWRFFQRHPDAMYDVAVMSCMNAVGQIFVFRTITLFGTLTLTALTLLRKSGSVVLSILVHGHHVAFGQWLALIAVFAGAVWEGLMHARKTPAKKKTA</sequence>
<evidence type="ECO:0008006" key="12">
    <source>
        <dbReference type="Google" id="ProtNLM"/>
    </source>
</evidence>
<dbReference type="Proteomes" id="UP000192257">
    <property type="component" value="Unassembled WGS sequence"/>
</dbReference>
<keyword evidence="11" id="KW-1185">Reference proteome</keyword>
<dbReference type="AlphaFoldDB" id="A0A1X0NV21"/>
<accession>A0A1X0NV21</accession>
<feature type="compositionally biased region" description="Basic and acidic residues" evidence="8">
    <location>
        <begin position="12"/>
        <end position="25"/>
    </location>
</feature>
<dbReference type="InterPro" id="IPR013657">
    <property type="entry name" value="SCL35B1-4/HUT1"/>
</dbReference>
<name>A0A1X0NV21_9TRYP</name>
<dbReference type="Gene3D" id="1.10.3730.20">
    <property type="match status" value="1"/>
</dbReference>
<feature type="transmembrane region" description="Helical" evidence="9">
    <location>
        <begin position="499"/>
        <end position="518"/>
    </location>
</feature>
<dbReference type="EMBL" id="NBCO01000019">
    <property type="protein sequence ID" value="ORC87960.1"/>
    <property type="molecule type" value="Genomic_DNA"/>
</dbReference>
<keyword evidence="4 9" id="KW-0812">Transmembrane</keyword>
<gene>
    <name evidence="10" type="ORF">TM35_000192040</name>
</gene>
<comment type="caution">
    <text evidence="10">The sequence shown here is derived from an EMBL/GenBank/DDBJ whole genome shotgun (WGS) entry which is preliminary data.</text>
</comment>
<feature type="region of interest" description="Disordered" evidence="8">
    <location>
        <begin position="187"/>
        <end position="218"/>
    </location>
</feature>
<evidence type="ECO:0000313" key="11">
    <source>
        <dbReference type="Proteomes" id="UP000192257"/>
    </source>
</evidence>
<keyword evidence="3" id="KW-0813">Transport</keyword>
<evidence type="ECO:0000256" key="1">
    <source>
        <dbReference type="ARBA" id="ARBA00004477"/>
    </source>
</evidence>
<dbReference type="SUPFAM" id="SSF81995">
    <property type="entry name" value="beta-sandwich domain of Sec23/24"/>
    <property type="match status" value="1"/>
</dbReference>
<dbReference type="VEuPathDB" id="TriTrypDB:TM35_000192040"/>
<evidence type="ECO:0000256" key="2">
    <source>
        <dbReference type="ARBA" id="ARBA00010694"/>
    </source>
</evidence>
<keyword evidence="6 9" id="KW-1133">Transmembrane helix</keyword>
<dbReference type="GO" id="GO:0005459">
    <property type="term" value="F:UDP-galactose transmembrane transporter activity"/>
    <property type="evidence" value="ECO:0007669"/>
    <property type="project" value="TreeGrafter"/>
</dbReference>